<name>A0ABX0L640_9NEIS</name>
<proteinExistence type="predicted"/>
<dbReference type="Proteomes" id="UP001515641">
    <property type="component" value="Unassembled WGS sequence"/>
</dbReference>
<evidence type="ECO:0000313" key="2">
    <source>
        <dbReference type="EMBL" id="NHR07150.1"/>
    </source>
</evidence>
<sequence>MSISKRFSTPYRRRAADRKQVLRSTPSGKRVSELSWASRQKLYSLKVWDEVGPDARQTYNSAWLLRLAEQIR</sequence>
<evidence type="ECO:0008006" key="4">
    <source>
        <dbReference type="Google" id="ProtNLM"/>
    </source>
</evidence>
<feature type="region of interest" description="Disordered" evidence="1">
    <location>
        <begin position="1"/>
        <end position="27"/>
    </location>
</feature>
<dbReference type="RefSeq" id="WP_166452998.1">
    <property type="nucleotide sequence ID" value="NZ_JAAOMA010000029.1"/>
</dbReference>
<organism evidence="2 3">
    <name type="scientific">Chromobacterium fluminis</name>
    <dbReference type="NCBI Taxonomy" id="3044269"/>
    <lineage>
        <taxon>Bacteria</taxon>
        <taxon>Pseudomonadati</taxon>
        <taxon>Pseudomonadota</taxon>
        <taxon>Betaproteobacteria</taxon>
        <taxon>Neisseriales</taxon>
        <taxon>Chromobacteriaceae</taxon>
        <taxon>Chromobacterium</taxon>
    </lineage>
</organism>
<gene>
    <name evidence="2" type="ORF">HA052_18315</name>
</gene>
<reference evidence="2 3" key="1">
    <citation type="submission" date="2020-03" db="EMBL/GenBank/DDBJ databases">
        <title>Draft genome sequence of environmentally isolated cultures.</title>
        <authorList>
            <person name="Wilson H.S."/>
            <person name="De Leon M.E."/>
        </authorList>
    </citation>
    <scope>NUCLEOTIDE SEQUENCE [LARGE SCALE GENOMIC DNA]</scope>
    <source>
        <strain evidence="2 3">HSC-31F16</strain>
    </source>
</reference>
<accession>A0ABX0L640</accession>
<keyword evidence="3" id="KW-1185">Reference proteome</keyword>
<dbReference type="EMBL" id="JAAOMA010000029">
    <property type="protein sequence ID" value="NHR07150.1"/>
    <property type="molecule type" value="Genomic_DNA"/>
</dbReference>
<protein>
    <recommendedName>
        <fullName evidence="4">Transposase</fullName>
    </recommendedName>
</protein>
<evidence type="ECO:0000313" key="3">
    <source>
        <dbReference type="Proteomes" id="UP001515641"/>
    </source>
</evidence>
<evidence type="ECO:0000256" key="1">
    <source>
        <dbReference type="SAM" id="MobiDB-lite"/>
    </source>
</evidence>
<comment type="caution">
    <text evidence="2">The sequence shown here is derived from an EMBL/GenBank/DDBJ whole genome shotgun (WGS) entry which is preliminary data.</text>
</comment>